<feature type="domain" description="Replication protein A OB" evidence="2">
    <location>
        <begin position="97"/>
        <end position="178"/>
    </location>
</feature>
<gene>
    <name evidence="3" type="ORF">SSX86_002171</name>
</gene>
<protein>
    <recommendedName>
        <fullName evidence="2">Replication protein A OB domain-containing protein</fullName>
    </recommendedName>
</protein>
<dbReference type="EMBL" id="JBCNJP010000006">
    <property type="protein sequence ID" value="KAK9078114.1"/>
    <property type="molecule type" value="Genomic_DNA"/>
</dbReference>
<dbReference type="SUPFAM" id="SSF50249">
    <property type="entry name" value="Nucleic acid-binding proteins"/>
    <property type="match status" value="1"/>
</dbReference>
<dbReference type="InterPro" id="IPR031657">
    <property type="entry name" value="REPA_OB_2"/>
</dbReference>
<proteinExistence type="predicted"/>
<evidence type="ECO:0000259" key="2">
    <source>
        <dbReference type="Pfam" id="PF16900"/>
    </source>
</evidence>
<evidence type="ECO:0000313" key="4">
    <source>
        <dbReference type="Proteomes" id="UP001408789"/>
    </source>
</evidence>
<dbReference type="Proteomes" id="UP001408789">
    <property type="component" value="Unassembled WGS sequence"/>
</dbReference>
<dbReference type="GO" id="GO:0003677">
    <property type="term" value="F:DNA binding"/>
    <property type="evidence" value="ECO:0007669"/>
    <property type="project" value="UniProtKB-KW"/>
</dbReference>
<dbReference type="InterPro" id="IPR012340">
    <property type="entry name" value="NA-bd_OB-fold"/>
</dbReference>
<dbReference type="Pfam" id="PF16900">
    <property type="entry name" value="REPA_OB_2"/>
    <property type="match status" value="1"/>
</dbReference>
<evidence type="ECO:0000313" key="3">
    <source>
        <dbReference type="EMBL" id="KAK9078114.1"/>
    </source>
</evidence>
<evidence type="ECO:0000256" key="1">
    <source>
        <dbReference type="ARBA" id="ARBA00023125"/>
    </source>
</evidence>
<sequence>MLLIDQKGDLIEGKCEINDSHIYNAFKEDSCYKIDGHICTAARSSGRLADHEASILIAKRAKFHPIAERHIPRFYYNFATYDMLEDREKSYNKLLTDYLGLIQTISNVYKQKDYNMMKIKLLDEQGYTVMLTLWENIAFAFNTENVIGKVLVVTSAKVTKHQDTYQLELTNTTTLQVNPPLENLQG</sequence>
<comment type="caution">
    <text evidence="3">The sequence shown here is derived from an EMBL/GenBank/DDBJ whole genome shotgun (WGS) entry which is preliminary data.</text>
</comment>
<name>A0AAP0DVS8_9ASTR</name>
<keyword evidence="1" id="KW-0238">DNA-binding</keyword>
<dbReference type="Gene3D" id="2.40.50.140">
    <property type="entry name" value="Nucleic acid-binding proteins"/>
    <property type="match status" value="1"/>
</dbReference>
<keyword evidence="4" id="KW-1185">Reference proteome</keyword>
<organism evidence="3 4">
    <name type="scientific">Deinandra increscens subsp. villosa</name>
    <dbReference type="NCBI Taxonomy" id="3103831"/>
    <lineage>
        <taxon>Eukaryota</taxon>
        <taxon>Viridiplantae</taxon>
        <taxon>Streptophyta</taxon>
        <taxon>Embryophyta</taxon>
        <taxon>Tracheophyta</taxon>
        <taxon>Spermatophyta</taxon>
        <taxon>Magnoliopsida</taxon>
        <taxon>eudicotyledons</taxon>
        <taxon>Gunneridae</taxon>
        <taxon>Pentapetalae</taxon>
        <taxon>asterids</taxon>
        <taxon>campanulids</taxon>
        <taxon>Asterales</taxon>
        <taxon>Asteraceae</taxon>
        <taxon>Asteroideae</taxon>
        <taxon>Heliantheae alliance</taxon>
        <taxon>Madieae</taxon>
        <taxon>Madiinae</taxon>
        <taxon>Deinandra</taxon>
    </lineage>
</organism>
<accession>A0AAP0DVS8</accession>
<reference evidence="3 4" key="1">
    <citation type="submission" date="2024-04" db="EMBL/GenBank/DDBJ databases">
        <title>The reference genome of an endangered Asteraceae, Deinandra increscens subsp. villosa, native to the Central Coast of California.</title>
        <authorList>
            <person name="Guilliams M."/>
            <person name="Hasenstab-Lehman K."/>
            <person name="Meyer R."/>
            <person name="Mcevoy S."/>
        </authorList>
    </citation>
    <scope>NUCLEOTIDE SEQUENCE [LARGE SCALE GENOMIC DNA]</scope>
    <source>
        <tissue evidence="3">Leaf</tissue>
    </source>
</reference>
<dbReference type="AlphaFoldDB" id="A0AAP0DVS8"/>